<dbReference type="KEGG" id="mhu:Mhun_0698"/>
<dbReference type="EMBL" id="CP000254">
    <property type="protein sequence ID" value="ABD40451.1"/>
    <property type="molecule type" value="Genomic_DNA"/>
</dbReference>
<accession>Q2FMM8</accession>
<protein>
    <submittedName>
        <fullName evidence="2">Uncharacterized protein</fullName>
    </submittedName>
</protein>
<dbReference type="AlphaFoldDB" id="Q2FMM8"/>
<keyword evidence="3" id="KW-1185">Reference proteome</keyword>
<dbReference type="InParanoid" id="Q2FMM8"/>
<keyword evidence="1" id="KW-0812">Transmembrane</keyword>
<keyword evidence="1" id="KW-0472">Membrane</keyword>
<keyword evidence="1" id="KW-1133">Transmembrane helix</keyword>
<gene>
    <name evidence="2" type="ordered locus">Mhun_0698</name>
</gene>
<dbReference type="STRING" id="323259.Mhun_0698"/>
<evidence type="ECO:0000313" key="2">
    <source>
        <dbReference type="EMBL" id="ABD40451.1"/>
    </source>
</evidence>
<evidence type="ECO:0000256" key="1">
    <source>
        <dbReference type="SAM" id="Phobius"/>
    </source>
</evidence>
<dbReference type="HOGENOM" id="CLU_1987631_0_0_2"/>
<name>Q2FMM8_METHJ</name>
<proteinExistence type="predicted"/>
<dbReference type="EnsemblBacteria" id="ABD40451">
    <property type="protein sequence ID" value="ABD40451"/>
    <property type="gene ID" value="Mhun_0698"/>
</dbReference>
<feature type="transmembrane region" description="Helical" evidence="1">
    <location>
        <begin position="52"/>
        <end position="70"/>
    </location>
</feature>
<sequence length="125" mass="14386">MVSHREYISHSVHQSFSKMNHDSMNTILYTSKVLQSTIMNNPYKHLLKIRNGMFILFIILSIGFIISPGISEPLTPPENTTDPSLPFYFIAVHNEPYHGTFQQEQKLKAAYEAVAQTQKKLNINY</sequence>
<dbReference type="Proteomes" id="UP000001941">
    <property type="component" value="Chromosome"/>
</dbReference>
<evidence type="ECO:0000313" key="3">
    <source>
        <dbReference type="Proteomes" id="UP000001941"/>
    </source>
</evidence>
<reference evidence="3" key="1">
    <citation type="journal article" date="2016" name="Stand. Genomic Sci.">
        <title>Complete genome sequence of Methanospirillum hungatei type strain JF1.</title>
        <authorList>
            <person name="Gunsalus R.P."/>
            <person name="Cook L.E."/>
            <person name="Crable B."/>
            <person name="Rohlin L."/>
            <person name="McDonald E."/>
            <person name="Mouttaki H."/>
            <person name="Sieber J.R."/>
            <person name="Poweleit N."/>
            <person name="Zhou H."/>
            <person name="Lapidus A.L."/>
            <person name="Daligault H.E."/>
            <person name="Land M."/>
            <person name="Gilna P."/>
            <person name="Ivanova N."/>
            <person name="Kyrpides N."/>
            <person name="Culley D.E."/>
            <person name="McInerney M.J."/>
        </authorList>
    </citation>
    <scope>NUCLEOTIDE SEQUENCE [LARGE SCALE GENOMIC DNA]</scope>
    <source>
        <strain evidence="3">ATCC 27890 / DSM 864 / NBRC 100397 / JF-1</strain>
    </source>
</reference>
<organism evidence="2 3">
    <name type="scientific">Methanospirillum hungatei JF-1 (strain ATCC 27890 / DSM 864 / NBRC 100397 / JF-1)</name>
    <dbReference type="NCBI Taxonomy" id="323259"/>
    <lineage>
        <taxon>Archaea</taxon>
        <taxon>Methanobacteriati</taxon>
        <taxon>Methanobacteriota</taxon>
        <taxon>Stenosarchaea group</taxon>
        <taxon>Methanomicrobia</taxon>
        <taxon>Methanomicrobiales</taxon>
        <taxon>Methanospirillaceae</taxon>
        <taxon>Methanospirillum</taxon>
    </lineage>
</organism>